<evidence type="ECO:0008006" key="3">
    <source>
        <dbReference type="Google" id="ProtNLM"/>
    </source>
</evidence>
<dbReference type="InterPro" id="IPR036397">
    <property type="entry name" value="RNaseH_sf"/>
</dbReference>
<evidence type="ECO:0000313" key="2">
    <source>
        <dbReference type="Proteomes" id="UP000054047"/>
    </source>
</evidence>
<keyword evidence="2" id="KW-1185">Reference proteome</keyword>
<dbReference type="PANTHER" id="PTHR46068">
    <property type="entry name" value="PROTEIN CBG27172"/>
    <property type="match status" value="1"/>
</dbReference>
<organism evidence="1 2">
    <name type="scientific">Ancylostoma duodenale</name>
    <dbReference type="NCBI Taxonomy" id="51022"/>
    <lineage>
        <taxon>Eukaryota</taxon>
        <taxon>Metazoa</taxon>
        <taxon>Ecdysozoa</taxon>
        <taxon>Nematoda</taxon>
        <taxon>Chromadorea</taxon>
        <taxon>Rhabditida</taxon>
        <taxon>Rhabditina</taxon>
        <taxon>Rhabditomorpha</taxon>
        <taxon>Strongyloidea</taxon>
        <taxon>Ancylostomatidae</taxon>
        <taxon>Ancylostomatinae</taxon>
        <taxon>Ancylostoma</taxon>
    </lineage>
</organism>
<gene>
    <name evidence="1" type="ORF">ANCDUO_00638</name>
</gene>
<dbReference type="Gene3D" id="3.30.420.10">
    <property type="entry name" value="Ribonuclease H-like superfamily/Ribonuclease H"/>
    <property type="match status" value="1"/>
</dbReference>
<dbReference type="EMBL" id="KN726237">
    <property type="protein sequence ID" value="KIH69023.1"/>
    <property type="molecule type" value="Genomic_DNA"/>
</dbReference>
<dbReference type="OrthoDB" id="7951431at2759"/>
<dbReference type="GO" id="GO:0003676">
    <property type="term" value="F:nucleic acid binding"/>
    <property type="evidence" value="ECO:0007669"/>
    <property type="project" value="InterPro"/>
</dbReference>
<proteinExistence type="predicted"/>
<name>A0A0C2DGC3_9BILA</name>
<evidence type="ECO:0000313" key="1">
    <source>
        <dbReference type="EMBL" id="KIH69023.1"/>
    </source>
</evidence>
<sequence length="128" mass="14815">MDKNVYSEILNNHLLPWATTHYENGYWILQQDGAPAHLTKSTQYWCLANLPDASEWPANSPDLNVLDFSIWAMLEQKACHKRNTSVQVSRRCLEKAWNEIPQDHVRAAVEEYLKLLKTVIRTKGGHIE</sequence>
<reference evidence="1 2" key="1">
    <citation type="submission" date="2013-12" db="EMBL/GenBank/DDBJ databases">
        <title>Draft genome of the parsitic nematode Ancylostoma duodenale.</title>
        <authorList>
            <person name="Mitreva M."/>
        </authorList>
    </citation>
    <scope>NUCLEOTIDE SEQUENCE [LARGE SCALE GENOMIC DNA]</scope>
    <source>
        <strain evidence="1 2">Zhejiang</strain>
    </source>
</reference>
<dbReference type="PANTHER" id="PTHR46068:SF1">
    <property type="entry name" value="TRANSPOSASE IS30-LIKE HTH DOMAIN-CONTAINING PROTEIN"/>
    <property type="match status" value="1"/>
</dbReference>
<protein>
    <recommendedName>
        <fullName evidence="3">Tc1-like transposase DDE domain-containing protein</fullName>
    </recommendedName>
</protein>
<accession>A0A0C2DGC3</accession>
<dbReference type="AlphaFoldDB" id="A0A0C2DGC3"/>
<dbReference type="Proteomes" id="UP000054047">
    <property type="component" value="Unassembled WGS sequence"/>
</dbReference>